<reference evidence="2 3" key="1">
    <citation type="submission" date="2018-06" db="EMBL/GenBank/DDBJ databases">
        <authorList>
            <consortium name="GenomeTrakr: Next Generation Sequencing Network for Food Pathogen Tracability"/>
        </authorList>
    </citation>
    <scope>NUCLEOTIDE SEQUENCE [LARGE SCALE GENOMIC DNA]</scope>
    <source>
        <strain evidence="2 3">NYAG13B12507-5</strain>
    </source>
</reference>
<dbReference type="GO" id="GO:0003677">
    <property type="term" value="F:DNA binding"/>
    <property type="evidence" value="ECO:0007669"/>
    <property type="project" value="InterPro"/>
</dbReference>
<dbReference type="SUPFAM" id="SSF47413">
    <property type="entry name" value="lambda repressor-like DNA-binding domains"/>
    <property type="match status" value="1"/>
</dbReference>
<evidence type="ECO:0000313" key="3">
    <source>
        <dbReference type="Proteomes" id="UP000371553"/>
    </source>
</evidence>
<sequence>MDIYEIIKVLCKNNRISIAELEKKLGLTRNTLYKWKTQSPSIERLVLVANYFNVSVDFLVGRSSNSSFDDISYLDMLEQEAEANLMAVIDLLQSYFTVEYTTSDLEPLIIIEEMNKIDGFKGSINEFDLKNNATALMRKISDKEYDFDDIYKKSILLTLFNKYSSEENFVKELLTYHFSAAKVLSTIVHNFTHEHSKLFLLNDFAIEITLQPLVENDDAYITLPIKVSLSIDGEVEYFFYNLDVQIDGQGGITVVTFPPNDNTPTFPNNYTDEYARFFWKNFSSTIIEYVAKDLSNEGQHSPDVWIELPDSVNMHFDD</sequence>
<accession>A0A9P1XNC3</accession>
<evidence type="ECO:0000259" key="1">
    <source>
        <dbReference type="PROSITE" id="PS50943"/>
    </source>
</evidence>
<dbReference type="PROSITE" id="PS50943">
    <property type="entry name" value="HTH_CROC1"/>
    <property type="match status" value="1"/>
</dbReference>
<dbReference type="EMBL" id="AAAPCR010000015">
    <property type="protein sequence ID" value="EAD8147148.1"/>
    <property type="molecule type" value="Genomic_DNA"/>
</dbReference>
<dbReference type="Proteomes" id="UP000371553">
    <property type="component" value="Unassembled WGS sequence"/>
</dbReference>
<dbReference type="AlphaFoldDB" id="A0A9P1XNC3"/>
<dbReference type="RefSeq" id="WP_050018551.1">
    <property type="nucleotide sequence ID" value="NZ_CP075877.1"/>
</dbReference>
<dbReference type="SMART" id="SM00530">
    <property type="entry name" value="HTH_XRE"/>
    <property type="match status" value="1"/>
</dbReference>
<gene>
    <name evidence="2" type="ORF">CD20_13780</name>
</gene>
<dbReference type="CDD" id="cd00093">
    <property type="entry name" value="HTH_XRE"/>
    <property type="match status" value="1"/>
</dbReference>
<name>A0A9P1XNC3_LISMN</name>
<feature type="domain" description="HTH cro/C1-type" evidence="1">
    <location>
        <begin position="7"/>
        <end position="59"/>
    </location>
</feature>
<protein>
    <submittedName>
        <fullName evidence="2">XRE family transcriptional regulator</fullName>
    </submittedName>
</protein>
<proteinExistence type="predicted"/>
<comment type="caution">
    <text evidence="2">The sequence shown here is derived from an EMBL/GenBank/DDBJ whole genome shotgun (WGS) entry which is preliminary data.</text>
</comment>
<dbReference type="InterPro" id="IPR010982">
    <property type="entry name" value="Lambda_DNA-bd_dom_sf"/>
</dbReference>
<dbReference type="InterPro" id="IPR001387">
    <property type="entry name" value="Cro/C1-type_HTH"/>
</dbReference>
<organism evidence="2 3">
    <name type="scientific">Listeria monocytogenes</name>
    <dbReference type="NCBI Taxonomy" id="1639"/>
    <lineage>
        <taxon>Bacteria</taxon>
        <taxon>Bacillati</taxon>
        <taxon>Bacillota</taxon>
        <taxon>Bacilli</taxon>
        <taxon>Bacillales</taxon>
        <taxon>Listeriaceae</taxon>
        <taxon>Listeria</taxon>
    </lineage>
</organism>
<evidence type="ECO:0000313" key="2">
    <source>
        <dbReference type="EMBL" id="EAD8147148.1"/>
    </source>
</evidence>
<dbReference type="Gene3D" id="1.10.260.40">
    <property type="entry name" value="lambda repressor-like DNA-binding domains"/>
    <property type="match status" value="1"/>
</dbReference>
<dbReference type="Pfam" id="PF01381">
    <property type="entry name" value="HTH_3"/>
    <property type="match status" value="1"/>
</dbReference>